<dbReference type="PANTHER" id="PTHR36833">
    <property type="entry name" value="SLR0610 PROTEIN-RELATED"/>
    <property type="match status" value="1"/>
</dbReference>
<protein>
    <recommendedName>
        <fullName evidence="4">ABC transporter permease</fullName>
    </recommendedName>
</protein>
<dbReference type="PANTHER" id="PTHR36833:SF1">
    <property type="entry name" value="INTEGRAL MEMBRANE TRANSPORT PROTEIN"/>
    <property type="match status" value="1"/>
</dbReference>
<organism evidence="2 3">
    <name type="scientific">Candidatus Kerfeldbacteria bacterium RIFCSPHIGHO2_12_FULL_48_17</name>
    <dbReference type="NCBI Taxonomy" id="1798542"/>
    <lineage>
        <taxon>Bacteria</taxon>
        <taxon>Candidatus Kerfeldiibacteriota</taxon>
    </lineage>
</organism>
<proteinExistence type="predicted"/>
<sequence>MSNIFYSIQRYFVVFWRYLRLALQVRLAYRASFFAEFSINVLSAVSSLLFIEFLYANIPAVAGWSHDEALVILASYFIIQSISWLFLMSGMWRFDYMLRIGSFDRMLVRPMHPLALIGFSEIQPETVVDFSLALFLLGRYVFLYSFPPVWIIILYILFLFFGVVILLSFLVILRTINFKTINTWSISIFVQDISNFGRYPRQIFQGKLFRFLAATILPVVFMGAVPAEIFLGKVDWWYVVFGFLTAAVFFLSARFLWNRALKSYSSASS</sequence>
<gene>
    <name evidence="2" type="ORF">A3F54_01440</name>
</gene>
<accession>A0A1G2B0G2</accession>
<reference evidence="2 3" key="1">
    <citation type="journal article" date="2016" name="Nat. Commun.">
        <title>Thousands of microbial genomes shed light on interconnected biogeochemical processes in an aquifer system.</title>
        <authorList>
            <person name="Anantharaman K."/>
            <person name="Brown C.T."/>
            <person name="Hug L.A."/>
            <person name="Sharon I."/>
            <person name="Castelle C.J."/>
            <person name="Probst A.J."/>
            <person name="Thomas B.C."/>
            <person name="Singh A."/>
            <person name="Wilkins M.J."/>
            <person name="Karaoz U."/>
            <person name="Brodie E.L."/>
            <person name="Williams K.H."/>
            <person name="Hubbard S.S."/>
            <person name="Banfield J.F."/>
        </authorList>
    </citation>
    <scope>NUCLEOTIDE SEQUENCE [LARGE SCALE GENOMIC DNA]</scope>
</reference>
<name>A0A1G2B0G2_9BACT</name>
<dbReference type="AlphaFoldDB" id="A0A1G2B0G2"/>
<dbReference type="Pfam" id="PF06182">
    <property type="entry name" value="ABC2_membrane_6"/>
    <property type="match status" value="1"/>
</dbReference>
<keyword evidence="1" id="KW-0812">Transmembrane</keyword>
<evidence type="ECO:0000256" key="1">
    <source>
        <dbReference type="SAM" id="Phobius"/>
    </source>
</evidence>
<evidence type="ECO:0008006" key="4">
    <source>
        <dbReference type="Google" id="ProtNLM"/>
    </source>
</evidence>
<keyword evidence="1" id="KW-1133">Transmembrane helix</keyword>
<feature type="transmembrane region" description="Helical" evidence="1">
    <location>
        <begin position="71"/>
        <end position="92"/>
    </location>
</feature>
<feature type="transmembrane region" description="Helical" evidence="1">
    <location>
        <begin position="113"/>
        <end position="137"/>
    </location>
</feature>
<feature type="transmembrane region" description="Helical" evidence="1">
    <location>
        <begin position="208"/>
        <end position="230"/>
    </location>
</feature>
<comment type="caution">
    <text evidence="2">The sequence shown here is derived from an EMBL/GenBank/DDBJ whole genome shotgun (WGS) entry which is preliminary data.</text>
</comment>
<dbReference type="EMBL" id="MHKD01000042">
    <property type="protein sequence ID" value="OGY81707.1"/>
    <property type="molecule type" value="Genomic_DNA"/>
</dbReference>
<feature type="transmembrane region" description="Helical" evidence="1">
    <location>
        <begin position="27"/>
        <end position="51"/>
    </location>
</feature>
<dbReference type="Proteomes" id="UP000176952">
    <property type="component" value="Unassembled WGS sequence"/>
</dbReference>
<feature type="transmembrane region" description="Helical" evidence="1">
    <location>
        <begin position="236"/>
        <end position="257"/>
    </location>
</feature>
<evidence type="ECO:0000313" key="3">
    <source>
        <dbReference type="Proteomes" id="UP000176952"/>
    </source>
</evidence>
<dbReference type="STRING" id="1798542.A3F54_01440"/>
<feature type="transmembrane region" description="Helical" evidence="1">
    <location>
        <begin position="149"/>
        <end position="173"/>
    </location>
</feature>
<keyword evidence="1" id="KW-0472">Membrane</keyword>
<evidence type="ECO:0000313" key="2">
    <source>
        <dbReference type="EMBL" id="OGY81707.1"/>
    </source>
</evidence>
<dbReference type="InterPro" id="IPR010390">
    <property type="entry name" value="ABC-2_transporter-like"/>
</dbReference>